<feature type="repeat" description="PPR" evidence="3">
    <location>
        <begin position="329"/>
        <end position="363"/>
    </location>
</feature>
<evidence type="ECO:0008006" key="6">
    <source>
        <dbReference type="Google" id="ProtNLM"/>
    </source>
</evidence>
<dbReference type="InterPro" id="IPR002885">
    <property type="entry name" value="PPR_rpt"/>
</dbReference>
<dbReference type="FunFam" id="1.25.40.10:FF:001093">
    <property type="entry name" value="Pentatricopeptide repeat-containing protein At2g34400"/>
    <property type="match status" value="1"/>
</dbReference>
<dbReference type="PANTHER" id="PTHR47926">
    <property type="entry name" value="PENTATRICOPEPTIDE REPEAT-CONTAINING PROTEIN"/>
    <property type="match status" value="1"/>
</dbReference>
<dbReference type="Pfam" id="PF13041">
    <property type="entry name" value="PPR_2"/>
    <property type="match status" value="5"/>
</dbReference>
<dbReference type="EMBL" id="NBSK02000009">
    <property type="protein sequence ID" value="KAJ0186629.1"/>
    <property type="molecule type" value="Genomic_DNA"/>
</dbReference>
<dbReference type="FunFam" id="1.25.40.10:FF:000381">
    <property type="entry name" value="Pentatricopeptide repeat-containing protein"/>
    <property type="match status" value="1"/>
</dbReference>
<evidence type="ECO:0000313" key="5">
    <source>
        <dbReference type="Proteomes" id="UP000235145"/>
    </source>
</evidence>
<sequence length="767" mass="87324">MATDLLVKSTCLDFSSKLGLFTSNSHNRAKSSTKSLSSLPTCKNRVVQIQSYSDQIHVQKLVNFLHECSRKKSIKEAKAIHGYVLKSNYSNEDLLILLNHVAHTYSKCSNLKEAQLLFNTMCEKNVFSWTVMVTGSTENGLFHDAFRYFIEMQTYGIFPDAFTYSAFIQLCLGLDYLNLGKMIHAQIIKTRYTLNVRVATSLLNMYAKMRKVNDSWKVFSSMEEHNEVSWNALISGFTENGLFAKAFDSFLEMIEKGFTPNKFTFVSVLKAIGKLHDVNKGKHVHKCIVESDMESDVFVGTSLIDMYSKCGDISDARFVFETNFITCSLNMPWNAMLSGYIQCNCIQEALELYIRMCESNIKSDVYTYCSVFTAIATMKSLRLVRQVHGIVKKSGYESYDNDNDTVSLSVRNAIGDAYAKCGSLEDVKTVFDKVKERDVVSWTILMSCYSRCLQWEEALVIFSEMRKDGFTPNQFTFSNALVACASLCFLEYGRQLHGLIWKTGWNTDKCIESGLIDMYAKCGSLNDAKIVFESVNNHDVVTWTSIISSYAQHGDVVNALEMFKKMKDHGFEPNSITMLCVLFACSHGGRVEEGLYYFKTMKEIYNLVPQMEHYSCVVDMLGRVGRINDAYEFIKKMDVEPNVMVWENLLGACRVYGNIELGEIAAKKIISINPHDSSPYVLLSNAYVQRGSFMEGIGVRNVMKERGVKKEAGCSWICVRGRVHKFYAKDEEHEEKNELYFVLDVLKEKLRDMGYIPDLRYVLESDS</sequence>
<feature type="repeat" description="PPR" evidence="3">
    <location>
        <begin position="125"/>
        <end position="159"/>
    </location>
</feature>
<name>A0A9R1UGD9_LACSA</name>
<dbReference type="GO" id="GO:0009451">
    <property type="term" value="P:RNA modification"/>
    <property type="evidence" value="ECO:0007669"/>
    <property type="project" value="InterPro"/>
</dbReference>
<protein>
    <recommendedName>
        <fullName evidence="6">DYW domain-containing protein</fullName>
    </recommendedName>
</protein>
<dbReference type="Proteomes" id="UP000235145">
    <property type="component" value="Unassembled WGS sequence"/>
</dbReference>
<dbReference type="NCBIfam" id="TIGR00756">
    <property type="entry name" value="PPR"/>
    <property type="match status" value="5"/>
</dbReference>
<dbReference type="InterPro" id="IPR046848">
    <property type="entry name" value="E_motif"/>
</dbReference>
<evidence type="ECO:0000313" key="4">
    <source>
        <dbReference type="EMBL" id="KAJ0186629.1"/>
    </source>
</evidence>
<dbReference type="SUPFAM" id="SSF48452">
    <property type="entry name" value="TPR-like"/>
    <property type="match status" value="2"/>
</dbReference>
<dbReference type="InterPro" id="IPR011990">
    <property type="entry name" value="TPR-like_helical_dom_sf"/>
</dbReference>
<evidence type="ECO:0000256" key="2">
    <source>
        <dbReference type="ARBA" id="ARBA00022737"/>
    </source>
</evidence>
<reference evidence="4 5" key="1">
    <citation type="journal article" date="2017" name="Nat. Commun.">
        <title>Genome assembly with in vitro proximity ligation data and whole-genome triplication in lettuce.</title>
        <authorList>
            <person name="Reyes-Chin-Wo S."/>
            <person name="Wang Z."/>
            <person name="Yang X."/>
            <person name="Kozik A."/>
            <person name="Arikit S."/>
            <person name="Song C."/>
            <person name="Xia L."/>
            <person name="Froenicke L."/>
            <person name="Lavelle D.O."/>
            <person name="Truco M.J."/>
            <person name="Xia R."/>
            <person name="Zhu S."/>
            <person name="Xu C."/>
            <person name="Xu H."/>
            <person name="Xu X."/>
            <person name="Cox K."/>
            <person name="Korf I."/>
            <person name="Meyers B.C."/>
            <person name="Michelmore R.W."/>
        </authorList>
    </citation>
    <scope>NUCLEOTIDE SEQUENCE [LARGE SCALE GENOMIC DNA]</scope>
    <source>
        <strain evidence="5">cv. Salinas</strain>
        <tissue evidence="4">Seedlings</tissue>
    </source>
</reference>
<dbReference type="AlphaFoldDB" id="A0A9R1UGD9"/>
<dbReference type="Pfam" id="PF20431">
    <property type="entry name" value="E_motif"/>
    <property type="match status" value="1"/>
</dbReference>
<feature type="repeat" description="PPR" evidence="3">
    <location>
        <begin position="539"/>
        <end position="573"/>
    </location>
</feature>
<dbReference type="Gene3D" id="1.25.40.10">
    <property type="entry name" value="Tetratricopeptide repeat domain"/>
    <property type="match status" value="5"/>
</dbReference>
<evidence type="ECO:0000256" key="1">
    <source>
        <dbReference type="ARBA" id="ARBA00006643"/>
    </source>
</evidence>
<comment type="caution">
    <text evidence="4">The sequence shown here is derived from an EMBL/GenBank/DDBJ whole genome shotgun (WGS) entry which is preliminary data.</text>
</comment>
<dbReference type="InterPro" id="IPR046960">
    <property type="entry name" value="PPR_At4g14850-like_plant"/>
</dbReference>
<dbReference type="Pfam" id="PF01535">
    <property type="entry name" value="PPR"/>
    <property type="match status" value="2"/>
</dbReference>
<keyword evidence="5" id="KW-1185">Reference proteome</keyword>
<organism evidence="4 5">
    <name type="scientific">Lactuca sativa</name>
    <name type="common">Garden lettuce</name>
    <dbReference type="NCBI Taxonomy" id="4236"/>
    <lineage>
        <taxon>Eukaryota</taxon>
        <taxon>Viridiplantae</taxon>
        <taxon>Streptophyta</taxon>
        <taxon>Embryophyta</taxon>
        <taxon>Tracheophyta</taxon>
        <taxon>Spermatophyta</taxon>
        <taxon>Magnoliopsida</taxon>
        <taxon>eudicotyledons</taxon>
        <taxon>Gunneridae</taxon>
        <taxon>Pentapetalae</taxon>
        <taxon>asterids</taxon>
        <taxon>campanulids</taxon>
        <taxon>Asterales</taxon>
        <taxon>Asteraceae</taxon>
        <taxon>Cichorioideae</taxon>
        <taxon>Cichorieae</taxon>
        <taxon>Lactucinae</taxon>
        <taxon>Lactuca</taxon>
    </lineage>
</organism>
<comment type="similarity">
    <text evidence="1">Belongs to the PPR family. PCMP-H subfamily.</text>
</comment>
<dbReference type="GO" id="GO:0003723">
    <property type="term" value="F:RNA binding"/>
    <property type="evidence" value="ECO:0007669"/>
    <property type="project" value="InterPro"/>
</dbReference>
<evidence type="ECO:0000256" key="3">
    <source>
        <dbReference type="PROSITE-ProRule" id="PRU00708"/>
    </source>
</evidence>
<feature type="repeat" description="PPR" evidence="3">
    <location>
        <begin position="438"/>
        <end position="472"/>
    </location>
</feature>
<accession>A0A9R1UGD9</accession>
<proteinExistence type="inferred from homology"/>
<dbReference type="FunFam" id="1.25.40.10:FF:000196">
    <property type="entry name" value="Pentatricopeptide repeat-containing protein At4g14850"/>
    <property type="match status" value="1"/>
</dbReference>
<dbReference type="PANTHER" id="PTHR47926:SF395">
    <property type="entry name" value="TETRATRICOPEPTIDE-LIKE HELICAL DOMAIN, DYW DOMAIN PROTEIN-RELATED"/>
    <property type="match status" value="1"/>
</dbReference>
<keyword evidence="2" id="KW-0677">Repeat</keyword>
<dbReference type="OrthoDB" id="1648183at2759"/>
<gene>
    <name evidence="4" type="ORF">LSAT_V11C900481370</name>
</gene>
<feature type="repeat" description="PPR" evidence="3">
    <location>
        <begin position="226"/>
        <end position="260"/>
    </location>
</feature>
<dbReference type="PROSITE" id="PS51375">
    <property type="entry name" value="PPR"/>
    <property type="match status" value="5"/>
</dbReference>